<keyword evidence="2" id="KW-1185">Reference proteome</keyword>
<reference evidence="2" key="1">
    <citation type="submission" date="2016-10" db="EMBL/GenBank/DDBJ databases">
        <authorList>
            <person name="Varghese N."/>
            <person name="Submissions S."/>
        </authorList>
    </citation>
    <scope>NUCLEOTIDE SEQUENCE [LARGE SCALE GENOMIC DNA]</scope>
    <source>
        <strain evidence="2">EPL6</strain>
    </source>
</reference>
<name>A0A1G9RGX3_9BURK</name>
<dbReference type="RefSeq" id="WP_175488233.1">
    <property type="nucleotide sequence ID" value="NZ_FNHP01000003.1"/>
</dbReference>
<organism evidence="1 2">
    <name type="scientific">Oryzisolibacter propanilivorax</name>
    <dbReference type="NCBI Taxonomy" id="1527607"/>
    <lineage>
        <taxon>Bacteria</taxon>
        <taxon>Pseudomonadati</taxon>
        <taxon>Pseudomonadota</taxon>
        <taxon>Betaproteobacteria</taxon>
        <taxon>Burkholderiales</taxon>
        <taxon>Comamonadaceae</taxon>
        <taxon>Oryzisolibacter</taxon>
    </lineage>
</organism>
<proteinExistence type="predicted"/>
<dbReference type="AlphaFoldDB" id="A0A1G9RGX3"/>
<protein>
    <submittedName>
        <fullName evidence="1">Uncharacterized protein</fullName>
    </submittedName>
</protein>
<gene>
    <name evidence="1" type="ORF">SAMN05428957_103270</name>
</gene>
<sequence length="47" mass="5552">MAGLSDMHYWTGRRRPLEILPADIEMPWDRFASYGFSIAEKFMLCKL</sequence>
<dbReference type="Proteomes" id="UP000198552">
    <property type="component" value="Unassembled WGS sequence"/>
</dbReference>
<accession>A0A1G9RGX3</accession>
<dbReference type="STRING" id="1527607.SAMN05428957_103270"/>
<evidence type="ECO:0000313" key="1">
    <source>
        <dbReference type="EMBL" id="SDM22486.1"/>
    </source>
</evidence>
<evidence type="ECO:0000313" key="2">
    <source>
        <dbReference type="Proteomes" id="UP000198552"/>
    </source>
</evidence>
<dbReference type="EMBL" id="FNHP01000003">
    <property type="protein sequence ID" value="SDM22486.1"/>
    <property type="molecule type" value="Genomic_DNA"/>
</dbReference>